<reference evidence="2 3" key="1">
    <citation type="submission" date="2016-05" db="EMBL/GenBank/DDBJ databases">
        <title>Genomic Taxonomy of the Vibrionaceae.</title>
        <authorList>
            <person name="Gomez-Gil B."/>
            <person name="Enciso-Ibarra J."/>
        </authorList>
    </citation>
    <scope>NUCLEOTIDE SEQUENCE [LARGE SCALE GENOMIC DNA]</scope>
    <source>
        <strain evidence="2 3">CAIM 1920</strain>
    </source>
</reference>
<dbReference type="SUPFAM" id="SSF51735">
    <property type="entry name" value="NAD(P)-binding Rossmann-fold domains"/>
    <property type="match status" value="1"/>
</dbReference>
<keyword evidence="3" id="KW-1185">Reference proteome</keyword>
<gene>
    <name evidence="2" type="ORF">A8L45_08455</name>
</gene>
<feature type="domain" description="Gfo/Idh/MocA-like oxidoreductase N-terminal" evidence="1">
    <location>
        <begin position="3"/>
        <end position="118"/>
    </location>
</feature>
<accession>A0A1C3EKU3</accession>
<dbReference type="GO" id="GO:0000166">
    <property type="term" value="F:nucleotide binding"/>
    <property type="evidence" value="ECO:0007669"/>
    <property type="project" value="InterPro"/>
</dbReference>
<comment type="caution">
    <text evidence="2">The sequence shown here is derived from an EMBL/GenBank/DDBJ whole genome shotgun (WGS) entry which is preliminary data.</text>
</comment>
<proteinExistence type="predicted"/>
<evidence type="ECO:0000259" key="1">
    <source>
        <dbReference type="Pfam" id="PF01408"/>
    </source>
</evidence>
<dbReference type="InterPro" id="IPR036291">
    <property type="entry name" value="NAD(P)-bd_dom_sf"/>
</dbReference>
<dbReference type="Gene3D" id="3.40.50.720">
    <property type="entry name" value="NAD(P)-binding Rossmann-like Domain"/>
    <property type="match status" value="1"/>
</dbReference>
<evidence type="ECO:0000313" key="3">
    <source>
        <dbReference type="Proteomes" id="UP000094936"/>
    </source>
</evidence>
<dbReference type="EMBL" id="LYBM01000012">
    <property type="protein sequence ID" value="ODA33849.1"/>
    <property type="molecule type" value="Genomic_DNA"/>
</dbReference>
<dbReference type="Pfam" id="PF01408">
    <property type="entry name" value="GFO_IDH_MocA"/>
    <property type="match status" value="1"/>
</dbReference>
<dbReference type="Gene3D" id="3.30.360.10">
    <property type="entry name" value="Dihydrodipicolinate Reductase, domain 2"/>
    <property type="match status" value="1"/>
</dbReference>
<dbReference type="RefSeq" id="WP_068901196.1">
    <property type="nucleotide sequence ID" value="NZ_JBHUIF010000004.1"/>
</dbReference>
<name>A0A1C3EKU3_9GAMM</name>
<dbReference type="InterPro" id="IPR000683">
    <property type="entry name" value="Gfo/Idh/MocA-like_OxRdtase_N"/>
</dbReference>
<dbReference type="PANTHER" id="PTHR43708">
    <property type="entry name" value="CONSERVED EXPRESSED OXIDOREDUCTASE (EUROFUNG)"/>
    <property type="match status" value="1"/>
</dbReference>
<dbReference type="InterPro" id="IPR051317">
    <property type="entry name" value="Gfo/Idh/MocA_oxidoreduct"/>
</dbReference>
<organism evidence="2 3">
    <name type="scientific">Veronia pacifica</name>
    <dbReference type="NCBI Taxonomy" id="1080227"/>
    <lineage>
        <taxon>Bacteria</taxon>
        <taxon>Pseudomonadati</taxon>
        <taxon>Pseudomonadota</taxon>
        <taxon>Gammaproteobacteria</taxon>
        <taxon>Vibrionales</taxon>
        <taxon>Vibrionaceae</taxon>
        <taxon>Veronia</taxon>
    </lineage>
</organism>
<dbReference type="STRING" id="1080227.A8L45_08455"/>
<evidence type="ECO:0000313" key="2">
    <source>
        <dbReference type="EMBL" id="ODA33849.1"/>
    </source>
</evidence>
<dbReference type="AlphaFoldDB" id="A0A1C3EKU3"/>
<dbReference type="PANTHER" id="PTHR43708:SF1">
    <property type="entry name" value="GALACTOSE_LACTOSE METABOLISM REGULATORY PROTEIN GAL80"/>
    <property type="match status" value="1"/>
</dbReference>
<dbReference type="Proteomes" id="UP000094936">
    <property type="component" value="Unassembled WGS sequence"/>
</dbReference>
<protein>
    <recommendedName>
        <fullName evidence="1">Gfo/Idh/MocA-like oxidoreductase N-terminal domain-containing protein</fullName>
    </recommendedName>
</protein>
<sequence length="321" mass="35973">MTISVGIIGFGTIGRKIFHNLTNHSSFSVKCIYDSRPESDIGVTEGTELILTVDDMFTRQDIDIIYIGTPPASHLEYCRKAIEAGKIIWCEKPLATNIKEAEEVVALAESKQIPAFVNLPGATDSTTDTLELLLSDISPQSVKEIDMQIHFSQWPREWQKGASSWLSRKEEGGFFREVATQFLFLQQRIFGEMHLTQTDVVYPDDISSETAVTAKYESLGVPVSIEASSDVVKDDYLQWTLVSSKKSIRLINWRQIEINDGSGWKEVHVSGENSQLEHIIKLVNGEPNKLATLREALDVQKLVEATLKETTDELPPFLNSL</sequence>